<keyword evidence="9" id="KW-0326">Glycosidase</keyword>
<dbReference type="Gene3D" id="2.60.120.260">
    <property type="entry name" value="Galactose-binding domain-like"/>
    <property type="match status" value="1"/>
</dbReference>
<organism evidence="17 18">
    <name type="scientific">Anaeromassilibacillus senegalensis</name>
    <dbReference type="NCBI Taxonomy" id="1673717"/>
    <lineage>
        <taxon>Bacteria</taxon>
        <taxon>Bacillati</taxon>
        <taxon>Bacillota</taxon>
        <taxon>Clostridia</taxon>
        <taxon>Eubacteriales</taxon>
        <taxon>Acutalibacteraceae</taxon>
        <taxon>Anaeromassilibacillus</taxon>
    </lineage>
</organism>
<dbReference type="Gene3D" id="3.20.20.80">
    <property type="entry name" value="Glycosidases"/>
    <property type="match status" value="1"/>
</dbReference>
<keyword evidence="7 17" id="KW-0378">Hydrolase</keyword>
<dbReference type="InterPro" id="IPR041447">
    <property type="entry name" value="Mannosidase_ig"/>
</dbReference>
<evidence type="ECO:0000256" key="4">
    <source>
        <dbReference type="ARBA" id="ARBA00011738"/>
    </source>
</evidence>
<dbReference type="RefSeq" id="WP_235322447.1">
    <property type="nucleotide sequence ID" value="NZ_JAFBIT010000001.1"/>
</dbReference>
<evidence type="ECO:0000256" key="5">
    <source>
        <dbReference type="ARBA" id="ARBA00012754"/>
    </source>
</evidence>
<feature type="domain" description="Mannosidase Ig/CBM-like" evidence="15">
    <location>
        <begin position="657"/>
        <end position="741"/>
    </location>
</feature>
<dbReference type="PANTHER" id="PTHR43730:SF1">
    <property type="entry name" value="BETA-MANNOSIDASE"/>
    <property type="match status" value="1"/>
</dbReference>
<dbReference type="Pfam" id="PF17786">
    <property type="entry name" value="Mannosidase_ig"/>
    <property type="match status" value="1"/>
</dbReference>
<comment type="pathway">
    <text evidence="3">Glycan metabolism; N-glycan degradation.</text>
</comment>
<keyword evidence="18" id="KW-1185">Reference proteome</keyword>
<evidence type="ECO:0000256" key="11">
    <source>
        <dbReference type="ARBA" id="ARBA00041069"/>
    </source>
</evidence>
<evidence type="ECO:0000256" key="3">
    <source>
        <dbReference type="ARBA" id="ARBA00004740"/>
    </source>
</evidence>
<feature type="domain" description="Beta-mannosidase Ig-fold" evidence="14">
    <location>
        <begin position="747"/>
        <end position="802"/>
    </location>
</feature>
<evidence type="ECO:0000259" key="15">
    <source>
        <dbReference type="Pfam" id="PF17786"/>
    </source>
</evidence>
<gene>
    <name evidence="17" type="ORF">JQM67_02350</name>
</gene>
<comment type="subcellular location">
    <subcellularLocation>
        <location evidence="2">Secreted</location>
    </subcellularLocation>
</comment>
<dbReference type="GO" id="GO:0016787">
    <property type="term" value="F:hydrolase activity"/>
    <property type="evidence" value="ECO:0007669"/>
    <property type="project" value="UniProtKB-KW"/>
</dbReference>
<evidence type="ECO:0000256" key="10">
    <source>
        <dbReference type="ARBA" id="ARBA00038429"/>
    </source>
</evidence>
<evidence type="ECO:0000256" key="12">
    <source>
        <dbReference type="ARBA" id="ARBA00041614"/>
    </source>
</evidence>
<proteinExistence type="inferred from homology"/>
<dbReference type="Pfam" id="PF00703">
    <property type="entry name" value="Glyco_hydro_2"/>
    <property type="match status" value="1"/>
</dbReference>
<comment type="subunit">
    <text evidence="4">Homodimer.</text>
</comment>
<dbReference type="Pfam" id="PF17753">
    <property type="entry name" value="Ig_mannosidase"/>
    <property type="match status" value="1"/>
</dbReference>
<dbReference type="Gene3D" id="2.60.40.10">
    <property type="entry name" value="Immunoglobulins"/>
    <property type="match status" value="2"/>
</dbReference>
<keyword evidence="6" id="KW-0964">Secreted</keyword>
<feature type="domain" description="Glycoside hydrolase family 2 immunoglobulin-like beta-sandwich" evidence="13">
    <location>
        <begin position="199"/>
        <end position="284"/>
    </location>
</feature>
<dbReference type="InterPro" id="IPR017853">
    <property type="entry name" value="GH"/>
</dbReference>
<evidence type="ECO:0000259" key="14">
    <source>
        <dbReference type="Pfam" id="PF17753"/>
    </source>
</evidence>
<dbReference type="SUPFAM" id="SSF49785">
    <property type="entry name" value="Galactose-binding domain-like"/>
    <property type="match status" value="1"/>
</dbReference>
<reference evidence="17 18" key="1">
    <citation type="submission" date="2020-12" db="EMBL/GenBank/DDBJ databases">
        <title>Whole genome sequences of gut porcine anaerobes.</title>
        <authorList>
            <person name="Kubasova T."/>
            <person name="Jahodarova E."/>
            <person name="Rychlik I."/>
        </authorList>
    </citation>
    <scope>NUCLEOTIDE SEQUENCE [LARGE SCALE GENOMIC DNA]</scope>
    <source>
        <strain evidence="17 18">An867</strain>
    </source>
</reference>
<dbReference type="InterPro" id="IPR054593">
    <property type="entry name" value="Beta-mannosidase-like_N2"/>
</dbReference>
<keyword evidence="8" id="KW-0325">Glycoprotein</keyword>
<dbReference type="Pfam" id="PF22666">
    <property type="entry name" value="Glyco_hydro_2_N2"/>
    <property type="match status" value="1"/>
</dbReference>
<dbReference type="InterPro" id="IPR006102">
    <property type="entry name" value="Ig-like_GH2"/>
</dbReference>
<evidence type="ECO:0000256" key="2">
    <source>
        <dbReference type="ARBA" id="ARBA00004613"/>
    </source>
</evidence>
<evidence type="ECO:0000256" key="7">
    <source>
        <dbReference type="ARBA" id="ARBA00022801"/>
    </source>
</evidence>
<dbReference type="EMBL" id="JAFBIT010000001">
    <property type="protein sequence ID" value="MCF2651449.1"/>
    <property type="molecule type" value="Genomic_DNA"/>
</dbReference>
<comment type="catalytic activity">
    <reaction evidence="1">
        <text>Hydrolysis of terminal, non-reducing beta-D-mannose residues in beta-D-mannosides.</text>
        <dbReference type="EC" id="3.2.1.25"/>
    </reaction>
</comment>
<dbReference type="EC" id="3.2.1.25" evidence="5"/>
<evidence type="ECO:0000256" key="6">
    <source>
        <dbReference type="ARBA" id="ARBA00022525"/>
    </source>
</evidence>
<dbReference type="InterPro" id="IPR013783">
    <property type="entry name" value="Ig-like_fold"/>
</dbReference>
<dbReference type="InterPro" id="IPR036156">
    <property type="entry name" value="Beta-gal/glucu_dom_sf"/>
</dbReference>
<evidence type="ECO:0000259" key="13">
    <source>
        <dbReference type="Pfam" id="PF00703"/>
    </source>
</evidence>
<evidence type="ECO:0000256" key="9">
    <source>
        <dbReference type="ARBA" id="ARBA00023295"/>
    </source>
</evidence>
<comment type="similarity">
    <text evidence="10">Belongs to the glycosyl hydrolase 2 family. Beta-mannosidase B subfamily.</text>
</comment>
<sequence>MEKQLLQTGWKMTEAGKKDWIPASVPGSVYNDLLQAGRMEDPYWRDNEMQALALMDSDYLYTTAFDAQASVLNSERALLRCEGLDTIADITLNGVKLGSAINMHRCWEFDVQSVLKVSGNVLEILFHSPTRYIKEQDAICHAGGSLEAMAGFPSLRKAHCMFGWDWGPRLPDAGIWRDIMLCGINGGRIISTHVLQHHEKDRVTLEIHPEIEKVSDVALTYEVVLTAPDGSETVYGNAPEKIVVENPQLWWPNGLGAQPLYTVEVRLLRDGETVDTWQKRIGLRTMTMHIEKDAFGESFAHEVNGVQFFAMGADYIPEDNILARTNPARTRDLLEQAVAANHNCIRVWGGGHYPSDAFYDICDELGLVVWQDFMFACAHYNLTDEFEENLRAEFAENIKRIRSHASLGLWCGNNEMEMFTSFGMWDMTPRQKGNYTRLYEYIIPKMVKALDPQTFYWPSSPSSGGDFDNPVDESRGDVHYWSVWHGSLPFTDYRNHNFRYVSEFGFQAFPTMKTVESFTRPEDRNIFSYVMEKHQRNNAANSKIMTYLGQTYRYPAGLDTLLYTSQLLSAEAMKYGVEHWRRNRGCCMGAIVWQLNDCWPVASWSSIDYFGRWKALHYYEKRFFAPVLLSCEEKGFLEDPNPNRECRDLNADMEKSIRLNVTNETRTPQTVTVKWKLCNNRSEVLRDGGETVVTVPALSSVWLDKVELPEANMFTDYVRYECWQDGQMLSASTVIFSVPKYFEYLDPQLSCRVEGDEIVVSAKAYAKSVEVLNENEDWILEDNYFDLDAGEERRIRIVKGEPVGIHMRSVYNIR</sequence>
<dbReference type="SUPFAM" id="SSF51445">
    <property type="entry name" value="(Trans)glycosidases"/>
    <property type="match status" value="1"/>
</dbReference>
<evidence type="ECO:0000313" key="17">
    <source>
        <dbReference type="EMBL" id="MCF2651449.1"/>
    </source>
</evidence>
<evidence type="ECO:0000256" key="1">
    <source>
        <dbReference type="ARBA" id="ARBA00000829"/>
    </source>
</evidence>
<evidence type="ECO:0000256" key="8">
    <source>
        <dbReference type="ARBA" id="ARBA00023180"/>
    </source>
</evidence>
<feature type="domain" description="Beta-mannosidase-like galactose-binding" evidence="16">
    <location>
        <begin position="10"/>
        <end position="177"/>
    </location>
</feature>
<evidence type="ECO:0000313" key="18">
    <source>
        <dbReference type="Proteomes" id="UP001299220"/>
    </source>
</evidence>
<dbReference type="InterPro" id="IPR041625">
    <property type="entry name" value="Beta-mannosidase_Ig"/>
</dbReference>
<dbReference type="InterPro" id="IPR008979">
    <property type="entry name" value="Galactose-bd-like_sf"/>
</dbReference>
<accession>A0ABS9CK79</accession>
<protein>
    <recommendedName>
        <fullName evidence="11">Beta-mannosidase B</fullName>
        <ecNumber evidence="5">3.2.1.25</ecNumber>
    </recommendedName>
    <alternativeName>
        <fullName evidence="12">Mannanase B</fullName>
    </alternativeName>
</protein>
<dbReference type="PANTHER" id="PTHR43730">
    <property type="entry name" value="BETA-MANNOSIDASE"/>
    <property type="match status" value="1"/>
</dbReference>
<dbReference type="InterPro" id="IPR050887">
    <property type="entry name" value="Beta-mannosidase_GH2"/>
</dbReference>
<dbReference type="Proteomes" id="UP001299220">
    <property type="component" value="Unassembled WGS sequence"/>
</dbReference>
<name>A0ABS9CK79_9FIRM</name>
<evidence type="ECO:0000259" key="16">
    <source>
        <dbReference type="Pfam" id="PF22666"/>
    </source>
</evidence>
<dbReference type="SUPFAM" id="SSF49303">
    <property type="entry name" value="beta-Galactosidase/glucuronidase domain"/>
    <property type="match status" value="2"/>
</dbReference>
<comment type="caution">
    <text evidence="17">The sequence shown here is derived from an EMBL/GenBank/DDBJ whole genome shotgun (WGS) entry which is preliminary data.</text>
</comment>